<sequence length="387" mass="42264">MSNSQVGTVYQQIINDVLEASRVDFEEGGVDESVLEELKTGWQRKLSQQQLAQFPWDPKPDPPAPAAAPQPVSAPEPTPQVSTNGTSHHQQYAPQQQGLHTTMAGQPSNDHMVKPEPGVKTEPGLEGTPMMAQAHNPGVVQERVTQQLQSMYGDRAAASINKLREQPVNGTQSGNQQRPGQPMPQGYPGQYQGHPQQQQYRQNMPVNAAGQQRPPIPNGQRPQPSQTDGTADDESHVGVLMRRGPAGNEVEMGRVEIDSLLHAQIAAKAKAMEGGGLMLPLSRRDKGKTVSGHRTPAAGASSQFDGPADDSVKDEEEDEDAINSDLDDPDDNIEDDDEDEDGGQIMLCMYDKVQRVKNKWKCVLKDGVLTVNGKDYVFHKATGEYEW</sequence>
<protein>
    <submittedName>
        <fullName evidence="1">Transcription factor IIA, alpha/beta subunit</fullName>
    </submittedName>
</protein>
<dbReference type="EMBL" id="MU394350">
    <property type="protein sequence ID" value="KAI6083585.1"/>
    <property type="molecule type" value="Genomic_DNA"/>
</dbReference>
<name>A0ACC0CTE9_9PEZI</name>
<organism evidence="1 2">
    <name type="scientific">Hypoxylon rubiginosum</name>
    <dbReference type="NCBI Taxonomy" id="110542"/>
    <lineage>
        <taxon>Eukaryota</taxon>
        <taxon>Fungi</taxon>
        <taxon>Dikarya</taxon>
        <taxon>Ascomycota</taxon>
        <taxon>Pezizomycotina</taxon>
        <taxon>Sordariomycetes</taxon>
        <taxon>Xylariomycetidae</taxon>
        <taxon>Xylariales</taxon>
        <taxon>Hypoxylaceae</taxon>
        <taxon>Hypoxylon</taxon>
    </lineage>
</organism>
<comment type="caution">
    <text evidence="1">The sequence shown here is derived from an EMBL/GenBank/DDBJ whole genome shotgun (WGS) entry which is preliminary data.</text>
</comment>
<reference evidence="1 2" key="1">
    <citation type="journal article" date="2022" name="New Phytol.">
        <title>Ecological generalism drives hyperdiversity of secondary metabolite gene clusters in xylarialean endophytes.</title>
        <authorList>
            <person name="Franco M.E.E."/>
            <person name="Wisecaver J.H."/>
            <person name="Arnold A.E."/>
            <person name="Ju Y.M."/>
            <person name="Slot J.C."/>
            <person name="Ahrendt S."/>
            <person name="Moore L.P."/>
            <person name="Eastman K.E."/>
            <person name="Scott K."/>
            <person name="Konkel Z."/>
            <person name="Mondo S.J."/>
            <person name="Kuo A."/>
            <person name="Hayes R.D."/>
            <person name="Haridas S."/>
            <person name="Andreopoulos B."/>
            <person name="Riley R."/>
            <person name="LaButti K."/>
            <person name="Pangilinan J."/>
            <person name="Lipzen A."/>
            <person name="Amirebrahimi M."/>
            <person name="Yan J."/>
            <person name="Adam C."/>
            <person name="Keymanesh K."/>
            <person name="Ng V."/>
            <person name="Louie K."/>
            <person name="Northen T."/>
            <person name="Drula E."/>
            <person name="Henrissat B."/>
            <person name="Hsieh H.M."/>
            <person name="Youens-Clark K."/>
            <person name="Lutzoni F."/>
            <person name="Miadlikowska J."/>
            <person name="Eastwood D.C."/>
            <person name="Hamelin R.C."/>
            <person name="Grigoriev I.V."/>
            <person name="U'Ren J.M."/>
        </authorList>
    </citation>
    <scope>NUCLEOTIDE SEQUENCE [LARGE SCALE GENOMIC DNA]</scope>
    <source>
        <strain evidence="1 2">ER1909</strain>
    </source>
</reference>
<keyword evidence="2" id="KW-1185">Reference proteome</keyword>
<dbReference type="Proteomes" id="UP001497680">
    <property type="component" value="Unassembled WGS sequence"/>
</dbReference>
<evidence type="ECO:0000313" key="1">
    <source>
        <dbReference type="EMBL" id="KAI6083585.1"/>
    </source>
</evidence>
<gene>
    <name evidence="1" type="ORF">F4821DRAFT_244636</name>
</gene>
<evidence type="ECO:0000313" key="2">
    <source>
        <dbReference type="Proteomes" id="UP001497680"/>
    </source>
</evidence>
<proteinExistence type="predicted"/>
<accession>A0ACC0CTE9</accession>